<keyword evidence="1" id="KW-0949">S-adenosyl-L-methionine</keyword>
<dbReference type="Pfam" id="PF01980">
    <property type="entry name" value="TrmO_N"/>
    <property type="match status" value="1"/>
</dbReference>
<dbReference type="RefSeq" id="WP_006935267.1">
    <property type="nucleotide sequence ID" value="NZ_AAUW01000009.1"/>
</dbReference>
<dbReference type="Proteomes" id="UP000004848">
    <property type="component" value="Unassembled WGS sequence"/>
</dbReference>
<dbReference type="NCBIfam" id="TIGR00104">
    <property type="entry name" value="tRNA_TsaA"/>
    <property type="match status" value="1"/>
</dbReference>
<dbReference type="PANTHER" id="PTHR12818">
    <property type="entry name" value="TRNA (ADENINE(37)-N6)-METHYLTRANSFERASE"/>
    <property type="match status" value="1"/>
</dbReference>
<protein>
    <submittedName>
        <fullName evidence="4">VirR</fullName>
    </submittedName>
</protein>
<organism evidence="4 5">
    <name type="scientific">Roseibium aggregatum (strain ATCC 25650 / DSM 13394 / JCM 20685 / NBRC 16684 / NCIMB 2208 / IAM 12614 / B1)</name>
    <name type="common">Stappia aggregata</name>
    <dbReference type="NCBI Taxonomy" id="384765"/>
    <lineage>
        <taxon>Bacteria</taxon>
        <taxon>Pseudomonadati</taxon>
        <taxon>Pseudomonadota</taxon>
        <taxon>Alphaproteobacteria</taxon>
        <taxon>Hyphomicrobiales</taxon>
        <taxon>Stappiaceae</taxon>
        <taxon>Roseibium</taxon>
    </lineage>
</organism>
<feature type="domain" description="TsaA-like" evidence="3">
    <location>
        <begin position="21"/>
        <end position="151"/>
    </location>
</feature>
<dbReference type="AlphaFoldDB" id="A0NU72"/>
<dbReference type="GeneID" id="68846996"/>
<dbReference type="Gene3D" id="2.40.30.70">
    <property type="entry name" value="YaeB-like"/>
    <property type="match status" value="1"/>
</dbReference>
<evidence type="ECO:0000256" key="1">
    <source>
        <dbReference type="ARBA" id="ARBA00022691"/>
    </source>
</evidence>
<gene>
    <name evidence="4" type="ORF">SIAM614_02316</name>
</gene>
<accession>A0NU72</accession>
<evidence type="ECO:0000259" key="3">
    <source>
        <dbReference type="PROSITE" id="PS51668"/>
    </source>
</evidence>
<dbReference type="OrthoDB" id="9804309at2"/>
<dbReference type="PROSITE" id="PS51668">
    <property type="entry name" value="TSAA_2"/>
    <property type="match status" value="1"/>
</dbReference>
<reference evidence="4 5" key="1">
    <citation type="submission" date="2006-05" db="EMBL/GenBank/DDBJ databases">
        <authorList>
            <person name="King G."/>
            <person name="Ferriera S."/>
            <person name="Johnson J."/>
            <person name="Kravitz S."/>
            <person name="Beeson K."/>
            <person name="Sutton G."/>
            <person name="Rogers Y.-H."/>
            <person name="Friedman R."/>
            <person name="Frazier M."/>
            <person name="Venter J.C."/>
        </authorList>
    </citation>
    <scope>NUCLEOTIDE SEQUENCE [LARGE SCALE GENOMIC DNA]</scope>
    <source>
        <strain evidence="5">ATCC 25650 / DSM 13394 / JCM 20685 / NBRC 16684 / NCIMB 2208 / IAM 12614 / B1</strain>
    </source>
</reference>
<comment type="similarity">
    <text evidence="2">Belongs to the tRNA methyltransferase O family.</text>
</comment>
<dbReference type="EMBL" id="AAUW01000009">
    <property type="protein sequence ID" value="EAV43474.1"/>
    <property type="molecule type" value="Genomic_DNA"/>
</dbReference>
<evidence type="ECO:0000313" key="5">
    <source>
        <dbReference type="Proteomes" id="UP000004848"/>
    </source>
</evidence>
<proteinExistence type="inferred from homology"/>
<dbReference type="InterPro" id="IPR036413">
    <property type="entry name" value="YaeB-like_sf"/>
</dbReference>
<dbReference type="InterPro" id="IPR036414">
    <property type="entry name" value="YaeB_N_sf"/>
</dbReference>
<sequence length="154" mass="17257">MSDIRPHEVSVAIPEPDDARLFFIGRIHTPFKERKDCPRQGSVDGPECRIEIFDPWVPALQGLEQYDRVELLYWLDKARRDLVVQNPAHSEKTFGTFALRSPVRPNPIGTVVAKLVSVDGSTLVVRGLDCLDGTPLIDLKPDRCAFTPKAPPKD</sequence>
<name>A0NU72_ROSAI</name>
<dbReference type="InterPro" id="IPR040372">
    <property type="entry name" value="YaeB-like"/>
</dbReference>
<dbReference type="SUPFAM" id="SSF118196">
    <property type="entry name" value="YaeB-like"/>
    <property type="match status" value="1"/>
</dbReference>
<comment type="caution">
    <text evidence="4">The sequence shown here is derived from an EMBL/GenBank/DDBJ whole genome shotgun (WGS) entry which is preliminary data.</text>
</comment>
<evidence type="ECO:0000256" key="2">
    <source>
        <dbReference type="ARBA" id="ARBA00033753"/>
    </source>
</evidence>
<dbReference type="CDD" id="cd09281">
    <property type="entry name" value="UPF0066"/>
    <property type="match status" value="1"/>
</dbReference>
<dbReference type="InterPro" id="IPR023370">
    <property type="entry name" value="TrmO-like_N"/>
</dbReference>
<evidence type="ECO:0000313" key="4">
    <source>
        <dbReference type="EMBL" id="EAV43474.1"/>
    </source>
</evidence>
<dbReference type="eggNOG" id="COG1720">
    <property type="taxonomic scope" value="Bacteria"/>
</dbReference>
<dbReference type="PANTHER" id="PTHR12818:SF0">
    <property type="entry name" value="TRNA (ADENINE(37)-N6)-METHYLTRANSFERASE"/>
    <property type="match status" value="1"/>
</dbReference>